<dbReference type="InterPro" id="IPR007502">
    <property type="entry name" value="Helicase-assoc_dom"/>
</dbReference>
<feature type="region of interest" description="Disordered" evidence="5">
    <location>
        <begin position="1132"/>
        <end position="1210"/>
    </location>
</feature>
<name>A0ABP5HY23_9MICO</name>
<accession>A0ABP5HY23</accession>
<reference evidence="9" key="1">
    <citation type="journal article" date="2019" name="Int. J. Syst. Evol. Microbiol.">
        <title>The Global Catalogue of Microorganisms (GCM) 10K type strain sequencing project: providing services to taxonomists for standard genome sequencing and annotation.</title>
        <authorList>
            <consortium name="The Broad Institute Genomics Platform"/>
            <consortium name="The Broad Institute Genome Sequencing Center for Infectious Disease"/>
            <person name="Wu L."/>
            <person name="Ma J."/>
        </authorList>
    </citation>
    <scope>NUCLEOTIDE SEQUENCE [LARGE SCALE GENOMIC DNA]</scope>
    <source>
        <strain evidence="9">JCM 15900</strain>
    </source>
</reference>
<feature type="compositionally biased region" description="Gly residues" evidence="5">
    <location>
        <begin position="63"/>
        <end position="74"/>
    </location>
</feature>
<dbReference type="Gene3D" id="1.20.120.1080">
    <property type="match status" value="1"/>
</dbReference>
<dbReference type="SMART" id="SM00490">
    <property type="entry name" value="HELICc"/>
    <property type="match status" value="1"/>
</dbReference>
<keyword evidence="1" id="KW-0547">Nucleotide-binding</keyword>
<evidence type="ECO:0000256" key="5">
    <source>
        <dbReference type="SAM" id="MobiDB-lite"/>
    </source>
</evidence>
<dbReference type="InterPro" id="IPR011709">
    <property type="entry name" value="DEAD-box_helicase_OB_fold"/>
</dbReference>
<dbReference type="SUPFAM" id="SSF52540">
    <property type="entry name" value="P-loop containing nucleoside triphosphate hydrolases"/>
    <property type="match status" value="1"/>
</dbReference>
<dbReference type="Pfam" id="PF11898">
    <property type="entry name" value="DUF3418"/>
    <property type="match status" value="2"/>
</dbReference>
<dbReference type="Pfam" id="PF07717">
    <property type="entry name" value="OB_NTP_bind"/>
    <property type="match status" value="1"/>
</dbReference>
<feature type="domain" description="Helicase C-terminal" evidence="7">
    <location>
        <begin position="379"/>
        <end position="558"/>
    </location>
</feature>
<dbReference type="SMART" id="SM00487">
    <property type="entry name" value="DEXDc"/>
    <property type="match status" value="1"/>
</dbReference>
<dbReference type="Pfam" id="PF00270">
    <property type="entry name" value="DEAD"/>
    <property type="match status" value="1"/>
</dbReference>
<dbReference type="Proteomes" id="UP001500984">
    <property type="component" value="Unassembled WGS sequence"/>
</dbReference>
<dbReference type="SMART" id="SM00847">
    <property type="entry name" value="HA2"/>
    <property type="match status" value="1"/>
</dbReference>
<dbReference type="PROSITE" id="PS51194">
    <property type="entry name" value="HELICASE_CTER"/>
    <property type="match status" value="1"/>
</dbReference>
<dbReference type="GO" id="GO:0004386">
    <property type="term" value="F:helicase activity"/>
    <property type="evidence" value="ECO:0007669"/>
    <property type="project" value="UniProtKB-KW"/>
</dbReference>
<dbReference type="InterPro" id="IPR011545">
    <property type="entry name" value="DEAD/DEAH_box_helicase_dom"/>
</dbReference>
<proteinExistence type="predicted"/>
<dbReference type="Gene3D" id="3.40.50.300">
    <property type="entry name" value="P-loop containing nucleotide triphosphate hydrolases"/>
    <property type="match status" value="2"/>
</dbReference>
<evidence type="ECO:0000256" key="4">
    <source>
        <dbReference type="ARBA" id="ARBA00022840"/>
    </source>
</evidence>
<evidence type="ECO:0000256" key="1">
    <source>
        <dbReference type="ARBA" id="ARBA00022741"/>
    </source>
</evidence>
<evidence type="ECO:0000259" key="7">
    <source>
        <dbReference type="PROSITE" id="PS51194"/>
    </source>
</evidence>
<feature type="region of interest" description="Disordered" evidence="5">
    <location>
        <begin position="21"/>
        <end position="101"/>
    </location>
</feature>
<evidence type="ECO:0000313" key="8">
    <source>
        <dbReference type="EMBL" id="GAA2087060.1"/>
    </source>
</evidence>
<feature type="region of interest" description="Disordered" evidence="5">
    <location>
        <begin position="351"/>
        <end position="379"/>
    </location>
</feature>
<evidence type="ECO:0000256" key="2">
    <source>
        <dbReference type="ARBA" id="ARBA00022801"/>
    </source>
</evidence>
<dbReference type="InterPro" id="IPR001650">
    <property type="entry name" value="Helicase_C-like"/>
</dbReference>
<dbReference type="PANTHER" id="PTHR18934:SF99">
    <property type="entry name" value="ATP-DEPENDENT RNA HELICASE DHX37-RELATED"/>
    <property type="match status" value="1"/>
</dbReference>
<dbReference type="InterPro" id="IPR010222">
    <property type="entry name" value="RNA_helicase_HrpA"/>
</dbReference>
<feature type="domain" description="Helicase ATP-binding" evidence="6">
    <location>
        <begin position="128"/>
        <end position="291"/>
    </location>
</feature>
<keyword evidence="4" id="KW-0067">ATP-binding</keyword>
<dbReference type="CDD" id="cd18791">
    <property type="entry name" value="SF2_C_RHA"/>
    <property type="match status" value="1"/>
</dbReference>
<feature type="compositionally biased region" description="Low complexity" evidence="5">
    <location>
        <begin position="320"/>
        <end position="333"/>
    </location>
</feature>
<dbReference type="InterPro" id="IPR024590">
    <property type="entry name" value="HrpA_C"/>
</dbReference>
<keyword evidence="3 8" id="KW-0347">Helicase</keyword>
<dbReference type="Pfam" id="PF00271">
    <property type="entry name" value="Helicase_C"/>
    <property type="match status" value="1"/>
</dbReference>
<dbReference type="Pfam" id="PF21010">
    <property type="entry name" value="HA2_C"/>
    <property type="match status" value="1"/>
</dbReference>
<sequence length="1471" mass="159463">MRVDGPLRLYAGVRAGSLVFAMRDEQTGPAEGRRKNRRRGRGGSQRGSGDERRGAGRSARGAGPAGRGPGGEGQGGRDRSGSARGTSLPSAAQHEARRALRREARAAQEPLLEYPPELPVVEHREEIAEAIRDHQVVVIAGETGSGKTTQIPKICLELGLGVEGMIGHTQPRRIAARSVAARLADEMGEELGETVGYQVRFTSQVADRTRVKVMTDGILLSELRHDRMLRDYEVLIIDEAHERSLNIDFIIGFLTRLLPQREDLKVIITSATINPEAFSEHFGDAPIISVSGRTFPVEVRYRPLDPAEESGPDAGASTEGADASAEAPDPAAEGLDPEEAALLAELRALEAEETGGAQQGTRSSAPGPRTPARREPKDQVEGIIEAVDELSAEAEGDILVFLSGEREIRDAADALSDHVTRTRGRNRRYPDWEIVPLFARLSSAEQQRVFAPHSRPRVVLATNVAETSLTVPGIRYVIDTGVARISRYSNRTKVQRLPVEPISQASANQRKGRSGRTSEGICIRLYSQADFESRPEFTDPEILRTNLASVILQMVTLGFAHTEAEAAEFPFLTPPDPRAVRDGRALLGELGALKSHRDGRLAVTGIGRKLAALPIDPRLARMVLAGAENGCGAEVAVIVAALSVQDPRERPAEQRGEADAAHARFTHASSDFLSFLTLWNYVRTQSQELSGSKFRRTLRAEFLNYVRIREWQDLVSQLRALAGRAGIQLGQVEWRADSDDPGEAIHRSLITGLLSMIGQKTPDGREYAGARGARFAIFPGSGLFKRKPDFVMAAELVETSRLWARTVAAADPDWAVAAAGDLVKRTHADPHWSRSAGQAVAQEKATLYGVTLYSDRSVSLTRIDREHARELFLRHALVQGEWREQHAFQQANAATLAEAEEFASRTRDRRVLEGEDALLAFYAERVPEDIATASEFTGWWRKKRREDPGFLDVPLSTLLAEGAEDRTAELARLYPTHWALPAREETEAEARAELRYSFEPGTEGDGVTAEIQVRDLERADPQAFSWQVPGLREEYVSALIRSLPKAKRTYFVPAPDVARDILGSLRAAGEEGRGSLPEVLAAELTARAGGGRLEDRNPITVTATDFDLGRVPSHLRMRFRLMRGSRRLTESFDLAQLQQEQRRRRAEKREQEKSFGGPRAAAPGGAQGTGAGRAGARADGAAGGGTASGSPSARLPGRGRGQAPEAPSREDLVDAVVAGAGAVLGYVKEHLSTQEKLVLAAHQKRTDALLQAVLRVAARGELVAAGVGPDGRMLPGEGSESGQAPDADALARAAQAGLPQRMDVLLPALVKALERATVLDKLVTSSSSLVILANLTDVGDWRQAMCAAEGVAGLSEAALLRLPVWVEAACMRVRAMVDQPPRDRQLMDRAHTAEAAVERKLQSALPEAARLGRAARLGATVERTPSPSQPGEGWHGVLFSLEELRLSLFAPALGAMGKVSEQRVQKALAKL</sequence>
<keyword evidence="9" id="KW-1185">Reference proteome</keyword>
<dbReference type="InterPro" id="IPR027417">
    <property type="entry name" value="P-loop_NTPase"/>
</dbReference>
<dbReference type="InterPro" id="IPR003593">
    <property type="entry name" value="AAA+_ATPase"/>
</dbReference>
<dbReference type="PANTHER" id="PTHR18934">
    <property type="entry name" value="ATP-DEPENDENT RNA HELICASE"/>
    <property type="match status" value="1"/>
</dbReference>
<dbReference type="SMART" id="SM00382">
    <property type="entry name" value="AAA"/>
    <property type="match status" value="1"/>
</dbReference>
<organism evidence="8 9">
    <name type="scientific">Brevibacterium salitolerans</name>
    <dbReference type="NCBI Taxonomy" id="1403566"/>
    <lineage>
        <taxon>Bacteria</taxon>
        <taxon>Bacillati</taxon>
        <taxon>Actinomycetota</taxon>
        <taxon>Actinomycetes</taxon>
        <taxon>Micrococcales</taxon>
        <taxon>Brevibacteriaceae</taxon>
        <taxon>Brevibacterium</taxon>
    </lineage>
</organism>
<dbReference type="NCBIfam" id="TIGR01967">
    <property type="entry name" value="DEAH_box_HrpA"/>
    <property type="match status" value="1"/>
</dbReference>
<evidence type="ECO:0000259" key="6">
    <source>
        <dbReference type="PROSITE" id="PS51192"/>
    </source>
</evidence>
<protein>
    <submittedName>
        <fullName evidence="8">ATP-dependent RNA helicase HrpA</fullName>
    </submittedName>
</protein>
<dbReference type="EMBL" id="BAAAPZ010000001">
    <property type="protein sequence ID" value="GAA2087060.1"/>
    <property type="molecule type" value="Genomic_DNA"/>
</dbReference>
<evidence type="ECO:0000313" key="9">
    <source>
        <dbReference type="Proteomes" id="UP001500984"/>
    </source>
</evidence>
<comment type="caution">
    <text evidence="8">The sequence shown here is derived from an EMBL/GenBank/DDBJ whole genome shotgun (WGS) entry which is preliminary data.</text>
</comment>
<evidence type="ECO:0000256" key="3">
    <source>
        <dbReference type="ARBA" id="ARBA00022806"/>
    </source>
</evidence>
<keyword evidence="2" id="KW-0378">Hydrolase</keyword>
<feature type="region of interest" description="Disordered" evidence="5">
    <location>
        <begin position="304"/>
        <end position="333"/>
    </location>
</feature>
<dbReference type="InterPro" id="IPR014001">
    <property type="entry name" value="Helicase_ATP-bd"/>
</dbReference>
<dbReference type="PROSITE" id="PS51192">
    <property type="entry name" value="HELICASE_ATP_BIND_1"/>
    <property type="match status" value="1"/>
</dbReference>
<gene>
    <name evidence="8" type="primary">hrpA</name>
    <name evidence="8" type="ORF">GCM10009823_01230</name>
</gene>